<evidence type="ECO:0000313" key="2">
    <source>
        <dbReference type="EMBL" id="AKN10789.1"/>
    </source>
</evidence>
<keyword evidence="1" id="KW-0472">Membrane</keyword>
<reference evidence="2" key="1">
    <citation type="journal article" date="2015" name="J. Clin. Microbiol.">
        <title>Long-Range HIV Genotyping Using Viral RNA and Proviral DNA for Analysis of HIV Drug Resistance and HIV Clustering.</title>
        <authorList>
            <person name="Novitsky V."/>
            <person name="Zahralban-Steele M."/>
            <person name="McLane M.F."/>
            <person name="Moyo S."/>
            <person name="van Widenfelt E."/>
            <person name="Gaseitsiwe S."/>
            <person name="Makhema J."/>
            <person name="Essex M."/>
        </authorList>
    </citation>
    <scope>NUCLEOTIDE SEQUENCE</scope>
    <source>
        <strain evidence="2">Bcpp_00171_amp2</strain>
    </source>
</reference>
<gene>
    <name evidence="2" type="primary">vpu</name>
</gene>
<keyword evidence="1" id="KW-1133">Transmembrane helix</keyword>
<accession>A0A0H3YC43</accession>
<name>A0A0H3YC43_HV1</name>
<feature type="transmembrane region" description="Helical" evidence="1">
    <location>
        <begin position="7"/>
        <end position="23"/>
    </location>
</feature>
<evidence type="ECO:0000256" key="1">
    <source>
        <dbReference type="SAM" id="Phobius"/>
    </source>
</evidence>
<proteinExistence type="predicted"/>
<organism evidence="2">
    <name type="scientific">Human immunodeficiency virus type 1</name>
    <name type="common">HIV-1</name>
    <dbReference type="NCBI Taxonomy" id="11676"/>
    <lineage>
        <taxon>Viruses</taxon>
        <taxon>Riboviria</taxon>
        <taxon>Pararnavirae</taxon>
        <taxon>Artverviricota</taxon>
        <taxon>Revtraviricetes</taxon>
        <taxon>Ortervirales</taxon>
        <taxon>Retroviridae</taxon>
        <taxon>Orthoretrovirinae</taxon>
        <taxon>Lentivirus</taxon>
        <taxon>Lentivirus humimdef1</taxon>
    </lineage>
</organism>
<protein>
    <submittedName>
        <fullName evidence="2">Truncated vpu protein</fullName>
    </submittedName>
</protein>
<dbReference type="EMBL" id="KR861275">
    <property type="protein sequence ID" value="AKN10789.1"/>
    <property type="molecule type" value="Genomic_DNA"/>
</dbReference>
<keyword evidence="1" id="KW-0812">Transmembrane</keyword>
<organismHost>
    <name type="scientific">Homo sapiens</name>
    <name type="common">Human</name>
    <dbReference type="NCBI Taxonomy" id="9606"/>
</organismHost>
<sequence>MLDSIDYRITIVAFIVALIITVVV</sequence>